<accession>A0AAV4QFX2</accession>
<reference evidence="1 2" key="1">
    <citation type="submission" date="2021-06" db="EMBL/GenBank/DDBJ databases">
        <title>Caerostris darwini draft genome.</title>
        <authorList>
            <person name="Kono N."/>
            <person name="Arakawa K."/>
        </authorList>
    </citation>
    <scope>NUCLEOTIDE SEQUENCE [LARGE SCALE GENOMIC DNA]</scope>
</reference>
<sequence>MGTYVSGILRCTLSNPEFAISPYPENNCEFSQSIRSNLVLEIDTSPATATKGLGVDERGLESLSRARREAKSLRVALFVQEISFVAVNHDGATASNLFTPVYGSAESREIASEKKGLWLKPAAANNRHL</sequence>
<name>A0AAV4QFX2_9ARAC</name>
<evidence type="ECO:0000313" key="1">
    <source>
        <dbReference type="EMBL" id="GIY08020.1"/>
    </source>
</evidence>
<keyword evidence="2" id="KW-1185">Reference proteome</keyword>
<dbReference type="Proteomes" id="UP001054837">
    <property type="component" value="Unassembled WGS sequence"/>
</dbReference>
<evidence type="ECO:0000313" key="2">
    <source>
        <dbReference type="Proteomes" id="UP001054837"/>
    </source>
</evidence>
<organism evidence="1 2">
    <name type="scientific">Caerostris darwini</name>
    <dbReference type="NCBI Taxonomy" id="1538125"/>
    <lineage>
        <taxon>Eukaryota</taxon>
        <taxon>Metazoa</taxon>
        <taxon>Ecdysozoa</taxon>
        <taxon>Arthropoda</taxon>
        <taxon>Chelicerata</taxon>
        <taxon>Arachnida</taxon>
        <taxon>Araneae</taxon>
        <taxon>Araneomorphae</taxon>
        <taxon>Entelegynae</taxon>
        <taxon>Araneoidea</taxon>
        <taxon>Araneidae</taxon>
        <taxon>Caerostris</taxon>
    </lineage>
</organism>
<proteinExistence type="predicted"/>
<protein>
    <submittedName>
        <fullName evidence="1">Uncharacterized protein</fullName>
    </submittedName>
</protein>
<dbReference type="EMBL" id="BPLQ01004429">
    <property type="protein sequence ID" value="GIY08020.1"/>
    <property type="molecule type" value="Genomic_DNA"/>
</dbReference>
<gene>
    <name evidence="1" type="ORF">CDAR_63601</name>
</gene>
<dbReference type="AlphaFoldDB" id="A0AAV4QFX2"/>
<comment type="caution">
    <text evidence="1">The sequence shown here is derived from an EMBL/GenBank/DDBJ whole genome shotgun (WGS) entry which is preliminary data.</text>
</comment>